<proteinExistence type="predicted"/>
<dbReference type="Proteomes" id="UP000197446">
    <property type="component" value="Unassembled WGS sequence"/>
</dbReference>
<dbReference type="AlphaFoldDB" id="A0A254N7Q9"/>
<sequence length="266" mass="29184">MNRLPCFDVSLVEAVCRVLGDTSEGLTGPEIGSILADMQVEDPSPGLTKWKRLFNALAHQQNKHQVGNHLVMFVNRAMKPARFVQQPEKFRRMRDGLNVAMSLAGYAVNEQGQVVHTTRETTVSGALARAKHLADTLHARGTHPQVFVYCTAELLAENYFHAVLEAVKGVAERLRQMSGLTNDGAELVNQALSTKAPIIAINGLKTETELSEQKGFANLLVGVFGAIRNPTAHAPKVVWPMPEQDALDIFALISYVHRKLDLASKV</sequence>
<reference evidence="2 3" key="1">
    <citation type="journal article" date="2007" name="Int. J. Syst. Evol. Microbiol.">
        <title>Description of Pelomonas aquatica sp. nov. and Pelomonas puraquae sp. nov., isolated from industrial and haemodialysis water.</title>
        <authorList>
            <person name="Gomila M."/>
            <person name="Bowien B."/>
            <person name="Falsen E."/>
            <person name="Moore E.R."/>
            <person name="Lalucat J."/>
        </authorList>
    </citation>
    <scope>NUCLEOTIDE SEQUENCE [LARGE SCALE GENOMIC DNA]</scope>
    <source>
        <strain evidence="2 3">CCUG 52769</strain>
    </source>
</reference>
<dbReference type="EMBL" id="NISI01000003">
    <property type="protein sequence ID" value="OWR04051.1"/>
    <property type="molecule type" value="Genomic_DNA"/>
</dbReference>
<dbReference type="NCBIfam" id="TIGR02391">
    <property type="entry name" value="hypoth_ymh"/>
    <property type="match status" value="1"/>
</dbReference>
<keyword evidence="3" id="KW-1185">Reference proteome</keyword>
<protein>
    <submittedName>
        <fullName evidence="2">TIGR02391 family protein</fullName>
    </submittedName>
</protein>
<feature type="domain" description="Conserved hypothetical protein CHP02391" evidence="1">
    <location>
        <begin position="140"/>
        <end position="260"/>
    </location>
</feature>
<dbReference type="Pfam" id="PF09509">
    <property type="entry name" value="Hypoth_Ymh"/>
    <property type="match status" value="1"/>
</dbReference>
<evidence type="ECO:0000313" key="3">
    <source>
        <dbReference type="Proteomes" id="UP000197446"/>
    </source>
</evidence>
<evidence type="ECO:0000259" key="1">
    <source>
        <dbReference type="Pfam" id="PF09509"/>
    </source>
</evidence>
<name>A0A254N7Q9_9BURK</name>
<dbReference type="RefSeq" id="WP_088483071.1">
    <property type="nucleotide sequence ID" value="NZ_SGUE01000001.1"/>
</dbReference>
<organism evidence="2 3">
    <name type="scientific">Roseateles puraquae</name>
    <dbReference type="NCBI Taxonomy" id="431059"/>
    <lineage>
        <taxon>Bacteria</taxon>
        <taxon>Pseudomonadati</taxon>
        <taxon>Pseudomonadota</taxon>
        <taxon>Betaproteobacteria</taxon>
        <taxon>Burkholderiales</taxon>
        <taxon>Sphaerotilaceae</taxon>
        <taxon>Roseateles</taxon>
    </lineage>
</organism>
<gene>
    <name evidence="2" type="ORF">CDO81_10015</name>
</gene>
<evidence type="ECO:0000313" key="2">
    <source>
        <dbReference type="EMBL" id="OWR04051.1"/>
    </source>
</evidence>
<dbReference type="InterPro" id="IPR012654">
    <property type="entry name" value="CHP02391"/>
</dbReference>
<accession>A0A254N7Q9</accession>
<dbReference type="OrthoDB" id="1863356at2"/>
<comment type="caution">
    <text evidence="2">The sequence shown here is derived from an EMBL/GenBank/DDBJ whole genome shotgun (WGS) entry which is preliminary data.</text>
</comment>